<dbReference type="GO" id="GO:0016491">
    <property type="term" value="F:oxidoreductase activity"/>
    <property type="evidence" value="ECO:0007669"/>
    <property type="project" value="UniProtKB-KW"/>
</dbReference>
<comment type="caution">
    <text evidence="3">The sequence shown here is derived from an EMBL/GenBank/DDBJ whole genome shotgun (WGS) entry which is preliminary data.</text>
</comment>
<feature type="non-terminal residue" evidence="3">
    <location>
        <position position="79"/>
    </location>
</feature>
<dbReference type="GO" id="GO:0016020">
    <property type="term" value="C:membrane"/>
    <property type="evidence" value="ECO:0007669"/>
    <property type="project" value="TreeGrafter"/>
</dbReference>
<dbReference type="Gene3D" id="3.40.50.720">
    <property type="entry name" value="NAD(P)-binding Rossmann-like Domain"/>
    <property type="match status" value="1"/>
</dbReference>
<sequence>MNQSQNQSHTMDFTGRAVLVTGGTRGLGAALARAFLASGADVMVCGRGTPAALPSSGGREASFRAADLRDPAAAADLVT</sequence>
<evidence type="ECO:0000313" key="3">
    <source>
        <dbReference type="EMBL" id="NEE07781.1"/>
    </source>
</evidence>
<keyword evidence="2" id="KW-0560">Oxidoreductase</keyword>
<dbReference type="AlphaFoldDB" id="A0A6G3WQM3"/>
<proteinExistence type="inferred from homology"/>
<accession>A0A6G3WQM3</accession>
<dbReference type="Pfam" id="PF00106">
    <property type="entry name" value="adh_short"/>
    <property type="match status" value="1"/>
</dbReference>
<comment type="similarity">
    <text evidence="1">Belongs to the short-chain dehydrogenases/reductases (SDR) family.</text>
</comment>
<evidence type="ECO:0000256" key="2">
    <source>
        <dbReference type="ARBA" id="ARBA00023002"/>
    </source>
</evidence>
<dbReference type="InterPro" id="IPR036291">
    <property type="entry name" value="NAD(P)-bd_dom_sf"/>
</dbReference>
<name>A0A6G3WQM3_9ACTN</name>
<reference evidence="3" key="1">
    <citation type="submission" date="2020-01" db="EMBL/GenBank/DDBJ databases">
        <title>Insect and environment-associated Actinomycetes.</title>
        <authorList>
            <person name="Currrie C."/>
            <person name="Chevrette M."/>
            <person name="Carlson C."/>
            <person name="Stubbendieck R."/>
            <person name="Wendt-Pienkowski E."/>
        </authorList>
    </citation>
    <scope>NUCLEOTIDE SEQUENCE</scope>
    <source>
        <strain evidence="3">SID7499</strain>
    </source>
</reference>
<protein>
    <submittedName>
        <fullName evidence="3">SDR family NAD(P)-dependent oxidoreductase</fullName>
    </submittedName>
</protein>
<dbReference type="PANTHER" id="PTHR44196:SF1">
    <property type="entry name" value="DEHYDROGENASE_REDUCTASE SDR FAMILY MEMBER 7B"/>
    <property type="match status" value="1"/>
</dbReference>
<dbReference type="InterPro" id="IPR002347">
    <property type="entry name" value="SDR_fam"/>
</dbReference>
<gene>
    <name evidence="3" type="ORF">G3M58_15135</name>
</gene>
<dbReference type="PANTHER" id="PTHR44196">
    <property type="entry name" value="DEHYDROGENASE/REDUCTASE SDR FAMILY MEMBER 7B"/>
    <property type="match status" value="1"/>
</dbReference>
<organism evidence="3">
    <name type="scientific">Streptomyces sp. SID7499</name>
    <dbReference type="NCBI Taxonomy" id="2706086"/>
    <lineage>
        <taxon>Bacteria</taxon>
        <taxon>Bacillati</taxon>
        <taxon>Actinomycetota</taxon>
        <taxon>Actinomycetes</taxon>
        <taxon>Kitasatosporales</taxon>
        <taxon>Streptomycetaceae</taxon>
        <taxon>Streptomyces</taxon>
    </lineage>
</organism>
<dbReference type="SUPFAM" id="SSF51735">
    <property type="entry name" value="NAD(P)-binding Rossmann-fold domains"/>
    <property type="match status" value="1"/>
</dbReference>
<evidence type="ECO:0000256" key="1">
    <source>
        <dbReference type="ARBA" id="ARBA00006484"/>
    </source>
</evidence>
<dbReference type="EMBL" id="JAAGMN010001552">
    <property type="protein sequence ID" value="NEE07781.1"/>
    <property type="molecule type" value="Genomic_DNA"/>
</dbReference>